<sequence>MLPSRGLPPRQLGSLASHRSAVLRSNTSRKFSSVPRSAAFSAPSCRKSALRSTTWRAGTTMSTPNVALSSSAVRYGSWYAPWSWGKSSPPPSASPTELTPEPAPAPVPEPVPEPIVTTATPELQPAGIDQSAASVAPTHLSDGISVEDLLSDPPVSTESSFVDPTTPISYWGNLKDLGLDYGWGPSAFFESLMEVIYINTEMGWAATIVASALALRVSLFFTFQRWASDSNAKMVAMKPILQPLQSQMEEAKRQGDEEKSQMLKLKQQGIMKDVGVDIWKQVGAGVAQGVFGYGAWRAIGGLSRLPAPGMSTDGWAWFTDLTVADPYYLLPMMTGGVLFVLMKRGGESGLQDQTAQAGMQKTVQYVFPVLMTAMTSWQPAGVQLYFFVTGITGAITATMLRQPSIRKLLRIRPTPTAESQKLYSKVVAGDIELSKLKGADGKVRYQAPTASAPRTRTLTSGINIKSGTKLPAHMTGAAIQSEAKDEKPKSAWEQVQSIKTMPKALGEKISQWQDPRSAEVKKKQNARERQKRELFKYEEEKKRAMKG</sequence>
<dbReference type="AlphaFoldDB" id="A0AAN6REJ4"/>
<dbReference type="Proteomes" id="UP001280581">
    <property type="component" value="Unassembled WGS sequence"/>
</dbReference>
<dbReference type="PANTHER" id="PTHR12428">
    <property type="entry name" value="OXA1"/>
    <property type="match status" value="1"/>
</dbReference>
<feature type="region of interest" description="Disordered" evidence="10">
    <location>
        <begin position="1"/>
        <end position="28"/>
    </location>
</feature>
<evidence type="ECO:0000256" key="7">
    <source>
        <dbReference type="ARBA" id="ARBA00023128"/>
    </source>
</evidence>
<evidence type="ECO:0000256" key="2">
    <source>
        <dbReference type="ARBA" id="ARBA00009877"/>
    </source>
</evidence>
<dbReference type="PANTHER" id="PTHR12428:SF66">
    <property type="entry name" value="MITOCHONDRIAL INNER MEMBRANE PROTEIN OXA1L"/>
    <property type="match status" value="1"/>
</dbReference>
<dbReference type="Pfam" id="PF02096">
    <property type="entry name" value="60KD_IMP"/>
    <property type="match status" value="1"/>
</dbReference>
<dbReference type="InterPro" id="IPR028055">
    <property type="entry name" value="YidC/Oxa/ALB_C"/>
</dbReference>
<reference evidence="12 13" key="1">
    <citation type="submission" date="2021-02" db="EMBL/GenBank/DDBJ databases">
        <title>Genome assembly of Pseudopithomyces chartarum.</title>
        <authorList>
            <person name="Jauregui R."/>
            <person name="Singh J."/>
            <person name="Voisey C."/>
        </authorList>
    </citation>
    <scope>NUCLEOTIDE SEQUENCE [LARGE SCALE GENOMIC DNA]</scope>
    <source>
        <strain evidence="12 13">AGR01</strain>
    </source>
</reference>
<evidence type="ECO:0000256" key="4">
    <source>
        <dbReference type="ARBA" id="ARBA00022792"/>
    </source>
</evidence>
<dbReference type="GO" id="GO:0032979">
    <property type="term" value="P:protein insertion into mitochondrial inner membrane from matrix"/>
    <property type="evidence" value="ECO:0007669"/>
    <property type="project" value="TreeGrafter"/>
</dbReference>
<feature type="domain" description="Membrane insertase YidC/Oxa/ALB C-terminal" evidence="11">
    <location>
        <begin position="204"/>
        <end position="399"/>
    </location>
</feature>
<evidence type="ECO:0000313" key="13">
    <source>
        <dbReference type="Proteomes" id="UP001280581"/>
    </source>
</evidence>
<keyword evidence="4" id="KW-0999">Mitochondrion inner membrane</keyword>
<keyword evidence="8" id="KW-0472">Membrane</keyword>
<evidence type="ECO:0000256" key="6">
    <source>
        <dbReference type="ARBA" id="ARBA00022989"/>
    </source>
</evidence>
<dbReference type="InterPro" id="IPR001708">
    <property type="entry name" value="YidC/ALB3/OXA1/COX18"/>
</dbReference>
<name>A0AAN6REJ4_9PLEO</name>
<dbReference type="GO" id="GO:0005743">
    <property type="term" value="C:mitochondrial inner membrane"/>
    <property type="evidence" value="ECO:0007669"/>
    <property type="project" value="UniProtKB-SubCell"/>
</dbReference>
<dbReference type="CDD" id="cd20069">
    <property type="entry name" value="5TM_Oxa1-like"/>
    <property type="match status" value="1"/>
</dbReference>
<dbReference type="GO" id="GO:0032977">
    <property type="term" value="F:membrane insertase activity"/>
    <property type="evidence" value="ECO:0007669"/>
    <property type="project" value="InterPro"/>
</dbReference>
<keyword evidence="7" id="KW-0496">Mitochondrion</keyword>
<feature type="compositionally biased region" description="Basic and acidic residues" evidence="10">
    <location>
        <begin position="516"/>
        <end position="547"/>
    </location>
</feature>
<organism evidence="12 13">
    <name type="scientific">Pseudopithomyces chartarum</name>
    <dbReference type="NCBI Taxonomy" id="1892770"/>
    <lineage>
        <taxon>Eukaryota</taxon>
        <taxon>Fungi</taxon>
        <taxon>Dikarya</taxon>
        <taxon>Ascomycota</taxon>
        <taxon>Pezizomycotina</taxon>
        <taxon>Dothideomycetes</taxon>
        <taxon>Pleosporomycetidae</taxon>
        <taxon>Pleosporales</taxon>
        <taxon>Massarineae</taxon>
        <taxon>Didymosphaeriaceae</taxon>
        <taxon>Pseudopithomyces</taxon>
    </lineage>
</organism>
<keyword evidence="13" id="KW-1185">Reference proteome</keyword>
<evidence type="ECO:0000256" key="3">
    <source>
        <dbReference type="ARBA" id="ARBA00022692"/>
    </source>
</evidence>
<evidence type="ECO:0000256" key="1">
    <source>
        <dbReference type="ARBA" id="ARBA00004448"/>
    </source>
</evidence>
<evidence type="ECO:0000256" key="8">
    <source>
        <dbReference type="ARBA" id="ARBA00023136"/>
    </source>
</evidence>
<evidence type="ECO:0000313" key="12">
    <source>
        <dbReference type="EMBL" id="KAK3201008.1"/>
    </source>
</evidence>
<evidence type="ECO:0000259" key="11">
    <source>
        <dbReference type="Pfam" id="PF02096"/>
    </source>
</evidence>
<feature type="region of interest" description="Disordered" evidence="10">
    <location>
        <begin position="89"/>
        <end position="110"/>
    </location>
</feature>
<accession>A0AAN6REJ4</accession>
<keyword evidence="5" id="KW-0809">Transit peptide</keyword>
<feature type="compositionally biased region" description="Pro residues" evidence="10">
    <location>
        <begin position="101"/>
        <end position="110"/>
    </location>
</feature>
<comment type="subcellular location">
    <subcellularLocation>
        <location evidence="9">Membrane</location>
        <topology evidence="9">Multi-pass membrane protein</topology>
    </subcellularLocation>
    <subcellularLocation>
        <location evidence="1">Mitochondrion inner membrane</location>
        <topology evidence="1">Multi-pass membrane protein</topology>
    </subcellularLocation>
</comment>
<evidence type="ECO:0000256" key="10">
    <source>
        <dbReference type="SAM" id="MobiDB-lite"/>
    </source>
</evidence>
<evidence type="ECO:0000256" key="5">
    <source>
        <dbReference type="ARBA" id="ARBA00022946"/>
    </source>
</evidence>
<proteinExistence type="inferred from homology"/>
<protein>
    <recommendedName>
        <fullName evidence="11">Membrane insertase YidC/Oxa/ALB C-terminal domain-containing protein</fullName>
    </recommendedName>
</protein>
<keyword evidence="6" id="KW-1133">Transmembrane helix</keyword>
<comment type="similarity">
    <text evidence="2 9">Belongs to the OXA1/ALB3/YidC family.</text>
</comment>
<comment type="caution">
    <text evidence="12">The sequence shown here is derived from an EMBL/GenBank/DDBJ whole genome shotgun (WGS) entry which is preliminary data.</text>
</comment>
<feature type="region of interest" description="Disordered" evidence="10">
    <location>
        <begin position="507"/>
        <end position="547"/>
    </location>
</feature>
<dbReference type="EMBL" id="WVTA01000017">
    <property type="protein sequence ID" value="KAK3201008.1"/>
    <property type="molecule type" value="Genomic_DNA"/>
</dbReference>
<keyword evidence="3 9" id="KW-0812">Transmembrane</keyword>
<gene>
    <name evidence="12" type="ORF">GRF29_213g622865</name>
</gene>
<evidence type="ECO:0000256" key="9">
    <source>
        <dbReference type="RuleBase" id="RU003945"/>
    </source>
</evidence>